<gene>
    <name evidence="2" type="ordered locus">blr7296</name>
</gene>
<accession>Q89DZ1</accession>
<dbReference type="InParanoid" id="Q89DZ1"/>
<dbReference type="EMBL" id="BA000040">
    <property type="protein sequence ID" value="BAC52561.1"/>
    <property type="molecule type" value="Genomic_DNA"/>
</dbReference>
<sequence>MPYAARQVCGAGRIRDPNASNLEDLDIGPRRVDLRQALTERSTQIVSARRGVRPAQGHRLNASIDIRQAHRPSRTDRSRATLHLGISRQGAQRKRRSDRGRHPAGVRPFPRRRCRAVAGIDHRDLCLHGAYGDRSALPHLSAHIGERARNPAGDRRRAEGARRCRARAVRVLAAAGGRGLGAGAGPGTCDHLPHGRPHSA</sequence>
<evidence type="ECO:0000313" key="2">
    <source>
        <dbReference type="EMBL" id="BAC52561.1"/>
    </source>
</evidence>
<name>Q89DZ1_BRADU</name>
<dbReference type="HOGENOM" id="CLU_1522353_0_0_5"/>
<organism evidence="2 3">
    <name type="scientific">Bradyrhizobium diazoefficiens (strain JCM 10833 / BCRC 13528 / IAM 13628 / NBRC 14792 / USDA 110)</name>
    <dbReference type="NCBI Taxonomy" id="224911"/>
    <lineage>
        <taxon>Bacteria</taxon>
        <taxon>Pseudomonadati</taxon>
        <taxon>Pseudomonadota</taxon>
        <taxon>Alphaproteobacteria</taxon>
        <taxon>Hyphomicrobiales</taxon>
        <taxon>Nitrobacteraceae</taxon>
        <taxon>Bradyrhizobium</taxon>
    </lineage>
</organism>
<keyword evidence="3" id="KW-1185">Reference proteome</keyword>
<dbReference type="AlphaFoldDB" id="Q89DZ1"/>
<protein>
    <submittedName>
        <fullName evidence="2">Blr7296 protein</fullName>
    </submittedName>
</protein>
<proteinExistence type="predicted"/>
<dbReference type="KEGG" id="bja:blr7296"/>
<dbReference type="Proteomes" id="UP000002526">
    <property type="component" value="Chromosome"/>
</dbReference>
<feature type="region of interest" description="Disordered" evidence="1">
    <location>
        <begin position="180"/>
        <end position="200"/>
    </location>
</feature>
<dbReference type="eggNOG" id="ENOG50301AU">
    <property type="taxonomic scope" value="Bacteria"/>
</dbReference>
<feature type="compositionally biased region" description="Basic residues" evidence="1">
    <location>
        <begin position="91"/>
        <end position="108"/>
    </location>
</feature>
<evidence type="ECO:0000256" key="1">
    <source>
        <dbReference type="SAM" id="MobiDB-lite"/>
    </source>
</evidence>
<dbReference type="EnsemblBacteria" id="BAC52561">
    <property type="protein sequence ID" value="BAC52561"/>
    <property type="gene ID" value="BAC52561"/>
</dbReference>
<reference evidence="3" key="1">
    <citation type="journal article" date="2002" name="DNA Res.">
        <title>Complete genomic sequence of nitrogen-fixing symbiotic bacterium Bradyrhizobium japonicum USDA110.</title>
        <authorList>
            <person name="Kaneko T."/>
            <person name="Nakamura Y."/>
            <person name="Sato S."/>
            <person name="Minamisawa K."/>
            <person name="Uchiumi T."/>
            <person name="Sasamoto S."/>
            <person name="Watanabe A."/>
            <person name="Idesawa K."/>
            <person name="Iriguchi M."/>
            <person name="Kawashima K."/>
            <person name="Kohara M."/>
            <person name="Matsumoto M."/>
            <person name="Shimpo S."/>
            <person name="Tsuruoka H."/>
            <person name="Wada T."/>
            <person name="Yamada M."/>
            <person name="Tabata S."/>
        </authorList>
    </citation>
    <scope>NUCLEOTIDE SEQUENCE [LARGE SCALE GENOMIC DNA]</scope>
    <source>
        <strain evidence="3">JCM 10833 / BCRC 13528 / IAM 13628 / NBRC 14792 / USDA 110</strain>
    </source>
</reference>
<evidence type="ECO:0000313" key="3">
    <source>
        <dbReference type="Proteomes" id="UP000002526"/>
    </source>
</evidence>
<feature type="region of interest" description="Disordered" evidence="1">
    <location>
        <begin position="68"/>
        <end position="108"/>
    </location>
</feature>